<proteinExistence type="predicted"/>
<dbReference type="AlphaFoldDB" id="A0A2G5SMT0"/>
<dbReference type="Proteomes" id="UP000230233">
    <property type="component" value="Chromosome X"/>
</dbReference>
<organism evidence="1 2">
    <name type="scientific">Caenorhabditis nigoni</name>
    <dbReference type="NCBI Taxonomy" id="1611254"/>
    <lineage>
        <taxon>Eukaryota</taxon>
        <taxon>Metazoa</taxon>
        <taxon>Ecdysozoa</taxon>
        <taxon>Nematoda</taxon>
        <taxon>Chromadorea</taxon>
        <taxon>Rhabditida</taxon>
        <taxon>Rhabditina</taxon>
        <taxon>Rhabditomorpha</taxon>
        <taxon>Rhabditoidea</taxon>
        <taxon>Rhabditidae</taxon>
        <taxon>Peloderinae</taxon>
        <taxon>Caenorhabditis</taxon>
    </lineage>
</organism>
<name>A0A2G5SMT0_9PELO</name>
<dbReference type="OrthoDB" id="206335at2759"/>
<sequence length="91" mass="10909">MYAFKVVWPTAWEDIKWSVMPTPAAKMQTTTDIKRCTKFVTNTFVLPQYEIVSLNTTWAREENSRSYHFKVRMCMCRKGYRPRRLAAFINY</sequence>
<dbReference type="EMBL" id="PDUG01000006">
    <property type="protein sequence ID" value="PIC16193.1"/>
    <property type="molecule type" value="Genomic_DNA"/>
</dbReference>
<gene>
    <name evidence="1" type="primary">Cnig_chr_X.g22877</name>
    <name evidence="1" type="ORF">B9Z55_022877</name>
</gene>
<accession>A0A2G5SMT0</accession>
<keyword evidence="2" id="KW-1185">Reference proteome</keyword>
<evidence type="ECO:0000313" key="2">
    <source>
        <dbReference type="Proteomes" id="UP000230233"/>
    </source>
</evidence>
<comment type="caution">
    <text evidence="1">The sequence shown here is derived from an EMBL/GenBank/DDBJ whole genome shotgun (WGS) entry which is preliminary data.</text>
</comment>
<reference evidence="2" key="1">
    <citation type="submission" date="2017-10" db="EMBL/GenBank/DDBJ databases">
        <title>Rapid genome shrinkage in a self-fertile nematode reveals novel sperm competition proteins.</title>
        <authorList>
            <person name="Yin D."/>
            <person name="Schwarz E.M."/>
            <person name="Thomas C.G."/>
            <person name="Felde R.L."/>
            <person name="Korf I.F."/>
            <person name="Cutter A.D."/>
            <person name="Schartner C.M."/>
            <person name="Ralston E.J."/>
            <person name="Meyer B.J."/>
            <person name="Haag E.S."/>
        </authorList>
    </citation>
    <scope>NUCLEOTIDE SEQUENCE [LARGE SCALE GENOMIC DNA]</scope>
    <source>
        <strain evidence="2">JU1422</strain>
    </source>
</reference>
<evidence type="ECO:0000313" key="1">
    <source>
        <dbReference type="EMBL" id="PIC16193.1"/>
    </source>
</evidence>
<protein>
    <submittedName>
        <fullName evidence="1">Uncharacterized protein</fullName>
    </submittedName>
</protein>